<dbReference type="Proteomes" id="UP000004995">
    <property type="component" value="Unassembled WGS sequence"/>
</dbReference>
<protein>
    <submittedName>
        <fullName evidence="1">Uncharacterized protein</fullName>
    </submittedName>
</protein>
<dbReference type="InterPro" id="IPR002347">
    <property type="entry name" value="SDR_fam"/>
</dbReference>
<dbReference type="PANTHER" id="PTHR48476">
    <property type="entry name" value="SHORT-CHAIN DEHYDROGENASE TIC 32, CHLOROPLASTIC-LIKE"/>
    <property type="match status" value="1"/>
</dbReference>
<dbReference type="Gramene" id="KQK96631">
    <property type="protein sequence ID" value="KQK96631"/>
    <property type="gene ID" value="SETIT_011253mg"/>
</dbReference>
<accession>K3YAN6</accession>
<name>K3YAN6_SETIT</name>
<dbReference type="SUPFAM" id="SSF51735">
    <property type="entry name" value="NAD(P)-binding Rossmann-fold domains"/>
    <property type="match status" value="1"/>
</dbReference>
<dbReference type="AlphaFoldDB" id="K3YAN6"/>
<dbReference type="Gene3D" id="3.40.50.720">
    <property type="entry name" value="NAD(P)-binding Rossmann-like Domain"/>
    <property type="match status" value="1"/>
</dbReference>
<dbReference type="InterPro" id="IPR055280">
    <property type="entry name" value="TIC32"/>
</dbReference>
<dbReference type="EnsemblPlants" id="KQK96631">
    <property type="protein sequence ID" value="KQK96631"/>
    <property type="gene ID" value="SETIT_011253mg"/>
</dbReference>
<reference evidence="1" key="2">
    <citation type="submission" date="2018-08" db="UniProtKB">
        <authorList>
            <consortium name="EnsemblPlants"/>
        </authorList>
    </citation>
    <scope>IDENTIFICATION</scope>
    <source>
        <strain evidence="1">Yugu1</strain>
    </source>
</reference>
<evidence type="ECO:0000313" key="2">
    <source>
        <dbReference type="Proteomes" id="UP000004995"/>
    </source>
</evidence>
<dbReference type="Pfam" id="PF00106">
    <property type="entry name" value="adh_short"/>
    <property type="match status" value="1"/>
</dbReference>
<reference evidence="2" key="1">
    <citation type="journal article" date="2012" name="Nat. Biotechnol.">
        <title>Reference genome sequence of the model plant Setaria.</title>
        <authorList>
            <person name="Bennetzen J.L."/>
            <person name="Schmutz J."/>
            <person name="Wang H."/>
            <person name="Percifield R."/>
            <person name="Hawkins J."/>
            <person name="Pontaroli A.C."/>
            <person name="Estep M."/>
            <person name="Feng L."/>
            <person name="Vaughn J.N."/>
            <person name="Grimwood J."/>
            <person name="Jenkins J."/>
            <person name="Barry K."/>
            <person name="Lindquist E."/>
            <person name="Hellsten U."/>
            <person name="Deshpande S."/>
            <person name="Wang X."/>
            <person name="Wu X."/>
            <person name="Mitros T."/>
            <person name="Triplett J."/>
            <person name="Yang X."/>
            <person name="Ye C.Y."/>
            <person name="Mauro-Herrera M."/>
            <person name="Wang L."/>
            <person name="Li P."/>
            <person name="Sharma M."/>
            <person name="Sharma R."/>
            <person name="Ronald P.C."/>
            <person name="Panaud O."/>
            <person name="Kellogg E.A."/>
            <person name="Brutnell T.P."/>
            <person name="Doust A.N."/>
            <person name="Tuskan G.A."/>
            <person name="Rokhsar D."/>
            <person name="Devos K.M."/>
        </authorList>
    </citation>
    <scope>NUCLEOTIDE SEQUENCE [LARGE SCALE GENOMIC DNA]</scope>
    <source>
        <strain evidence="2">cv. Yugu1</strain>
    </source>
</reference>
<keyword evidence="2" id="KW-1185">Reference proteome</keyword>
<dbReference type="PANTHER" id="PTHR48476:SF1">
    <property type="entry name" value="SHORT-CHAIN DEHYDROGENASE TIC 32, CHLOROPLASTIC-LIKE"/>
    <property type="match status" value="1"/>
</dbReference>
<organism evidence="1 2">
    <name type="scientific">Setaria italica</name>
    <name type="common">Foxtail millet</name>
    <name type="synonym">Panicum italicum</name>
    <dbReference type="NCBI Taxonomy" id="4555"/>
    <lineage>
        <taxon>Eukaryota</taxon>
        <taxon>Viridiplantae</taxon>
        <taxon>Streptophyta</taxon>
        <taxon>Embryophyta</taxon>
        <taxon>Tracheophyta</taxon>
        <taxon>Spermatophyta</taxon>
        <taxon>Magnoliopsida</taxon>
        <taxon>Liliopsida</taxon>
        <taxon>Poales</taxon>
        <taxon>Poaceae</taxon>
        <taxon>PACMAD clade</taxon>
        <taxon>Panicoideae</taxon>
        <taxon>Panicodae</taxon>
        <taxon>Paniceae</taxon>
        <taxon>Cenchrinae</taxon>
        <taxon>Setaria</taxon>
    </lineage>
</organism>
<sequence>MERLICASSGIGAETCRVLALRGVHVVMGVRNLSTGSQVREKIVEQVPKAKIEMLELDLSSMSSEQDAKVVINSLHPGAVVTNIARYWGFLNGLLSSLGKFVLKGVEQVPPQCVIWHCILRLRESRAITLWIAVWFN</sequence>
<dbReference type="HOGENOM" id="CLU_1868694_0_0_1"/>
<dbReference type="EMBL" id="AGNK02004217">
    <property type="status" value="NOT_ANNOTATED_CDS"/>
    <property type="molecule type" value="Genomic_DNA"/>
</dbReference>
<proteinExistence type="predicted"/>
<evidence type="ECO:0000313" key="1">
    <source>
        <dbReference type="EnsemblPlants" id="KQK96631"/>
    </source>
</evidence>
<dbReference type="InterPro" id="IPR036291">
    <property type="entry name" value="NAD(P)-bd_dom_sf"/>
</dbReference>